<name>A0A392U0I6_9FABA</name>
<comment type="caution">
    <text evidence="1">The sequence shown here is derived from an EMBL/GenBank/DDBJ whole genome shotgun (WGS) entry which is preliminary data.</text>
</comment>
<dbReference type="AlphaFoldDB" id="A0A392U0I6"/>
<organism evidence="1 2">
    <name type="scientific">Trifolium medium</name>
    <dbReference type="NCBI Taxonomy" id="97028"/>
    <lineage>
        <taxon>Eukaryota</taxon>
        <taxon>Viridiplantae</taxon>
        <taxon>Streptophyta</taxon>
        <taxon>Embryophyta</taxon>
        <taxon>Tracheophyta</taxon>
        <taxon>Spermatophyta</taxon>
        <taxon>Magnoliopsida</taxon>
        <taxon>eudicotyledons</taxon>
        <taxon>Gunneridae</taxon>
        <taxon>Pentapetalae</taxon>
        <taxon>rosids</taxon>
        <taxon>fabids</taxon>
        <taxon>Fabales</taxon>
        <taxon>Fabaceae</taxon>
        <taxon>Papilionoideae</taxon>
        <taxon>50 kb inversion clade</taxon>
        <taxon>NPAAA clade</taxon>
        <taxon>Hologalegina</taxon>
        <taxon>IRL clade</taxon>
        <taxon>Trifolieae</taxon>
        <taxon>Trifolium</taxon>
    </lineage>
</organism>
<protein>
    <submittedName>
        <fullName evidence="1">Uncharacterized protein</fullName>
    </submittedName>
</protein>
<dbReference type="EMBL" id="LXQA010686121">
    <property type="protein sequence ID" value="MCI65970.1"/>
    <property type="molecule type" value="Genomic_DNA"/>
</dbReference>
<dbReference type="Proteomes" id="UP000265520">
    <property type="component" value="Unassembled WGS sequence"/>
</dbReference>
<proteinExistence type="predicted"/>
<accession>A0A392U0I6</accession>
<feature type="non-terminal residue" evidence="1">
    <location>
        <position position="40"/>
    </location>
</feature>
<keyword evidence="2" id="KW-1185">Reference proteome</keyword>
<sequence length="40" mass="4575">MVFITWWAKSFVFPLSSNPFLGDRDGAFLLELSSLLERPS</sequence>
<evidence type="ECO:0000313" key="1">
    <source>
        <dbReference type="EMBL" id="MCI65970.1"/>
    </source>
</evidence>
<evidence type="ECO:0000313" key="2">
    <source>
        <dbReference type="Proteomes" id="UP000265520"/>
    </source>
</evidence>
<reference evidence="1 2" key="1">
    <citation type="journal article" date="2018" name="Front. Plant Sci.">
        <title>Red Clover (Trifolium pratense) and Zigzag Clover (T. medium) - A Picture of Genomic Similarities and Differences.</title>
        <authorList>
            <person name="Dluhosova J."/>
            <person name="Istvanek J."/>
            <person name="Nedelnik J."/>
            <person name="Repkova J."/>
        </authorList>
    </citation>
    <scope>NUCLEOTIDE SEQUENCE [LARGE SCALE GENOMIC DNA]</scope>
    <source>
        <strain evidence="2">cv. 10/8</strain>
        <tissue evidence="1">Leaf</tissue>
    </source>
</reference>